<sequence length="126" mass="14880">MHFDGERHVYCGWEFRFWLCNLILIWYWQITIGLQIGSALQVFHHIHFGLIWWNFILISNKKRKNLLNMSMLKVYCGSNNIVMGTPFEAVFLLVLIFFQCSSMFDGSIWLLSRIDLVLLSPCLLFG</sequence>
<dbReference type="Proteomes" id="UP001177021">
    <property type="component" value="Unassembled WGS sequence"/>
</dbReference>
<keyword evidence="2" id="KW-1185">Reference proteome</keyword>
<gene>
    <name evidence="1" type="ORF">MILVUS5_LOCUS3459</name>
</gene>
<evidence type="ECO:0000313" key="2">
    <source>
        <dbReference type="Proteomes" id="UP001177021"/>
    </source>
</evidence>
<protein>
    <submittedName>
        <fullName evidence="1">Uncharacterized protein</fullName>
    </submittedName>
</protein>
<dbReference type="EMBL" id="CASHSV030000001">
    <property type="protein sequence ID" value="CAJ2632088.1"/>
    <property type="molecule type" value="Genomic_DNA"/>
</dbReference>
<proteinExistence type="predicted"/>
<evidence type="ECO:0000313" key="1">
    <source>
        <dbReference type="EMBL" id="CAJ2632088.1"/>
    </source>
</evidence>
<reference evidence="1" key="1">
    <citation type="submission" date="2023-10" db="EMBL/GenBank/DDBJ databases">
        <authorList>
            <person name="Rodriguez Cubillos JULIANA M."/>
            <person name="De Vega J."/>
        </authorList>
    </citation>
    <scope>NUCLEOTIDE SEQUENCE</scope>
</reference>
<name>A0ACB0IIC9_TRIPR</name>
<organism evidence="1 2">
    <name type="scientific">Trifolium pratense</name>
    <name type="common">Red clover</name>
    <dbReference type="NCBI Taxonomy" id="57577"/>
    <lineage>
        <taxon>Eukaryota</taxon>
        <taxon>Viridiplantae</taxon>
        <taxon>Streptophyta</taxon>
        <taxon>Embryophyta</taxon>
        <taxon>Tracheophyta</taxon>
        <taxon>Spermatophyta</taxon>
        <taxon>Magnoliopsida</taxon>
        <taxon>eudicotyledons</taxon>
        <taxon>Gunneridae</taxon>
        <taxon>Pentapetalae</taxon>
        <taxon>rosids</taxon>
        <taxon>fabids</taxon>
        <taxon>Fabales</taxon>
        <taxon>Fabaceae</taxon>
        <taxon>Papilionoideae</taxon>
        <taxon>50 kb inversion clade</taxon>
        <taxon>NPAAA clade</taxon>
        <taxon>Hologalegina</taxon>
        <taxon>IRL clade</taxon>
        <taxon>Trifolieae</taxon>
        <taxon>Trifolium</taxon>
    </lineage>
</organism>
<comment type="caution">
    <text evidence="1">The sequence shown here is derived from an EMBL/GenBank/DDBJ whole genome shotgun (WGS) entry which is preliminary data.</text>
</comment>
<accession>A0ACB0IIC9</accession>